<dbReference type="Gene3D" id="3.40.630.30">
    <property type="match status" value="1"/>
</dbReference>
<gene>
    <name evidence="4" type="ORF">NXZ79_06760</name>
</gene>
<sequence>MYWCKIAQTNEEYEAIARLNYETFVEEIPQHEPNKQRLKIDRFHQENTYIVVYKKTELIGMVAFRDQRPFSMDEKIGKVEQFLPEEICGKICEIRLLAVKKNYRTGRVLWRLTQALNTFAYEKGYTAAVISGTTREEKLYKQMGFQQFAPAVGAKDAQFLPMVLTRDVFEHDLQRRLAKDDYTFYPGPVKQLETIGYTNLSHRSLNFKAIYERVQQQLLHLANTKHVGIIVGTGTLANEVMLAQLHAQQLGKGLILTNGEFGERLRKQAVRWSLDFDAAEQQWGTIFDYEKIASLLENGAYQWMLVVHGETSTGTCNDLESLGHLAKCYNVKLCVDSISTFGAMPFSLQDCYLATAVSGKAIGAMSGLAFVFSQYLAQSTTTLPAYLDLANYHQGAIPFTLPAVLLGNLDESLQAYPVRYAQLQQRFEALLQLPYMHFQLPTTQYPMLITIQLPETLSNLHIDLALNGLLAHGDSPYLRQRGFLQFAVIQPDFEDALVRLHEVLHYYEQITEA</sequence>
<evidence type="ECO:0000313" key="4">
    <source>
        <dbReference type="EMBL" id="MCS1395743.1"/>
    </source>
</evidence>
<dbReference type="EMBL" id="JANTOO010000009">
    <property type="protein sequence ID" value="MCS1395743.1"/>
    <property type="molecule type" value="Genomic_DNA"/>
</dbReference>
<keyword evidence="4" id="KW-0808">Transferase</keyword>
<evidence type="ECO:0000256" key="2">
    <source>
        <dbReference type="ARBA" id="ARBA00022898"/>
    </source>
</evidence>
<comment type="cofactor">
    <cofactor evidence="1">
        <name>pyridoxal 5'-phosphate</name>
        <dbReference type="ChEBI" id="CHEBI:597326"/>
    </cofactor>
</comment>
<dbReference type="RefSeq" id="WP_012293599.1">
    <property type="nucleotide sequence ID" value="NZ_JANTOO010000009.1"/>
</dbReference>
<reference evidence="4 5" key="1">
    <citation type="submission" date="2022-08" db="EMBL/GenBank/DDBJ databases">
        <title>Lysinibacillus sequencing.</title>
        <authorList>
            <person name="Dunlap C."/>
        </authorList>
    </citation>
    <scope>NUCLEOTIDE SEQUENCE [LARGE SCALE GENOMIC DNA]</scope>
    <source>
        <strain evidence="4 5">PB211</strain>
    </source>
</reference>
<keyword evidence="2" id="KW-0663">Pyridoxal phosphate</keyword>
<dbReference type="SUPFAM" id="SSF53383">
    <property type="entry name" value="PLP-dependent transferases"/>
    <property type="match status" value="1"/>
</dbReference>
<proteinExistence type="predicted"/>
<dbReference type="Pfam" id="PF00266">
    <property type="entry name" value="Aminotran_5"/>
    <property type="match status" value="1"/>
</dbReference>
<name>A0ABT2DLI2_9BACI</name>
<comment type="caution">
    <text evidence="4">The sequence shown here is derived from an EMBL/GenBank/DDBJ whole genome shotgun (WGS) entry which is preliminary data.</text>
</comment>
<evidence type="ECO:0000256" key="1">
    <source>
        <dbReference type="ARBA" id="ARBA00001933"/>
    </source>
</evidence>
<evidence type="ECO:0000259" key="3">
    <source>
        <dbReference type="PROSITE" id="PS51186"/>
    </source>
</evidence>
<dbReference type="GO" id="GO:0008483">
    <property type="term" value="F:transaminase activity"/>
    <property type="evidence" value="ECO:0007669"/>
    <property type="project" value="UniProtKB-KW"/>
</dbReference>
<dbReference type="InterPro" id="IPR015424">
    <property type="entry name" value="PyrdxlP-dep_Trfase"/>
</dbReference>
<keyword evidence="4" id="KW-0032">Aminotransferase</keyword>
<dbReference type="InterPro" id="IPR000182">
    <property type="entry name" value="GNAT_dom"/>
</dbReference>
<dbReference type="SUPFAM" id="SSF55729">
    <property type="entry name" value="Acyl-CoA N-acyltransferases (Nat)"/>
    <property type="match status" value="1"/>
</dbReference>
<accession>A0ABT2DLI2</accession>
<dbReference type="PANTHER" id="PTHR21152:SF40">
    <property type="entry name" value="ALANINE--GLYOXYLATE AMINOTRANSFERASE"/>
    <property type="match status" value="1"/>
</dbReference>
<dbReference type="Gene3D" id="3.40.640.10">
    <property type="entry name" value="Type I PLP-dependent aspartate aminotransferase-like (Major domain)"/>
    <property type="match status" value="1"/>
</dbReference>
<dbReference type="Proteomes" id="UP001525021">
    <property type="component" value="Unassembled WGS sequence"/>
</dbReference>
<dbReference type="InterPro" id="IPR015421">
    <property type="entry name" value="PyrdxlP-dep_Trfase_major"/>
</dbReference>
<evidence type="ECO:0000313" key="5">
    <source>
        <dbReference type="Proteomes" id="UP001525021"/>
    </source>
</evidence>
<dbReference type="PROSITE" id="PS51186">
    <property type="entry name" value="GNAT"/>
    <property type="match status" value="1"/>
</dbReference>
<keyword evidence="5" id="KW-1185">Reference proteome</keyword>
<dbReference type="Pfam" id="PF13444">
    <property type="entry name" value="Acetyltransf_5"/>
    <property type="match status" value="1"/>
</dbReference>
<feature type="domain" description="N-acetyltransferase" evidence="3">
    <location>
        <begin position="4"/>
        <end position="167"/>
    </location>
</feature>
<organism evidence="4 5">
    <name type="scientific">Lysinibacillus pinottii</name>
    <dbReference type="NCBI Taxonomy" id="2973932"/>
    <lineage>
        <taxon>Bacteria</taxon>
        <taxon>Bacillati</taxon>
        <taxon>Bacillota</taxon>
        <taxon>Bacilli</taxon>
        <taxon>Bacillales</taxon>
        <taxon>Bacillaceae</taxon>
        <taxon>Lysinibacillus</taxon>
    </lineage>
</organism>
<dbReference type="InterPro" id="IPR000192">
    <property type="entry name" value="Aminotrans_V_dom"/>
</dbReference>
<dbReference type="PANTHER" id="PTHR21152">
    <property type="entry name" value="AMINOTRANSFERASE CLASS V"/>
    <property type="match status" value="1"/>
</dbReference>
<protein>
    <submittedName>
        <fullName evidence="4">Aminotransferase class V-fold PLP-dependent enzyme</fullName>
    </submittedName>
</protein>
<dbReference type="InterPro" id="IPR016181">
    <property type="entry name" value="Acyl_CoA_acyltransferase"/>
</dbReference>